<dbReference type="RefSeq" id="WP_054969031.1">
    <property type="nucleotide sequence ID" value="NZ_LJCO01000044.1"/>
</dbReference>
<dbReference type="Proteomes" id="UP000050482">
    <property type="component" value="Unassembled WGS sequence"/>
</dbReference>
<feature type="region of interest" description="Disordered" evidence="7">
    <location>
        <begin position="140"/>
        <end position="223"/>
    </location>
</feature>
<dbReference type="SMART" id="SM00421">
    <property type="entry name" value="HTH_LUXR"/>
    <property type="match status" value="1"/>
</dbReference>
<dbReference type="InterPro" id="IPR058245">
    <property type="entry name" value="NreC/VraR/RcsB-like_REC"/>
</dbReference>
<evidence type="ECO:0000256" key="1">
    <source>
        <dbReference type="ARBA" id="ARBA00022553"/>
    </source>
</evidence>
<dbReference type="GO" id="GO:0003677">
    <property type="term" value="F:DNA binding"/>
    <property type="evidence" value="ECO:0007669"/>
    <property type="project" value="UniProtKB-KW"/>
</dbReference>
<dbReference type="SUPFAM" id="SSF52172">
    <property type="entry name" value="CheY-like"/>
    <property type="match status" value="1"/>
</dbReference>
<dbReference type="PATRIC" id="fig|471514.4.peg.3267"/>
<keyword evidence="11" id="KW-1185">Reference proteome</keyword>
<evidence type="ECO:0000259" key="8">
    <source>
        <dbReference type="PROSITE" id="PS50043"/>
    </source>
</evidence>
<dbReference type="InterPro" id="IPR036388">
    <property type="entry name" value="WH-like_DNA-bd_sf"/>
</dbReference>
<evidence type="ECO:0000256" key="7">
    <source>
        <dbReference type="SAM" id="MobiDB-lite"/>
    </source>
</evidence>
<keyword evidence="2" id="KW-0902">Two-component regulatory system</keyword>
<dbReference type="InterPro" id="IPR011006">
    <property type="entry name" value="CheY-like_superfamily"/>
</dbReference>
<feature type="domain" description="Response regulatory" evidence="9">
    <location>
        <begin position="3"/>
        <end position="119"/>
    </location>
</feature>
<feature type="domain" description="HTH luxR-type" evidence="8">
    <location>
        <begin position="226"/>
        <end position="291"/>
    </location>
</feature>
<gene>
    <name evidence="10" type="ORF">AN477_10115</name>
</gene>
<dbReference type="AlphaFoldDB" id="A0A0P9EXQ5"/>
<accession>A0A0P9EXQ5</accession>
<dbReference type="InterPro" id="IPR001789">
    <property type="entry name" value="Sig_transdc_resp-reg_receiver"/>
</dbReference>
<keyword evidence="3" id="KW-0805">Transcription regulation</keyword>
<reference evidence="10 11" key="1">
    <citation type="submission" date="2015-09" db="EMBL/GenBank/DDBJ databases">
        <title>Draft genome sequence of Alicyclobacillus ferrooxydans DSM 22381.</title>
        <authorList>
            <person name="Hemp J."/>
        </authorList>
    </citation>
    <scope>NUCLEOTIDE SEQUENCE [LARGE SCALE GENOMIC DNA]</scope>
    <source>
        <strain evidence="10 11">TC-34</strain>
    </source>
</reference>
<dbReference type="EMBL" id="LJCO01000044">
    <property type="protein sequence ID" value="KPV43903.1"/>
    <property type="molecule type" value="Genomic_DNA"/>
</dbReference>
<dbReference type="CDD" id="cd17535">
    <property type="entry name" value="REC_NarL-like"/>
    <property type="match status" value="1"/>
</dbReference>
<evidence type="ECO:0008006" key="12">
    <source>
        <dbReference type="Google" id="ProtNLM"/>
    </source>
</evidence>
<dbReference type="PROSITE" id="PS50110">
    <property type="entry name" value="RESPONSE_REGULATORY"/>
    <property type="match status" value="1"/>
</dbReference>
<evidence type="ECO:0000256" key="3">
    <source>
        <dbReference type="ARBA" id="ARBA00023015"/>
    </source>
</evidence>
<dbReference type="PROSITE" id="PS50043">
    <property type="entry name" value="HTH_LUXR_2"/>
    <property type="match status" value="1"/>
</dbReference>
<dbReference type="PRINTS" id="PR00038">
    <property type="entry name" value="HTHLUXR"/>
</dbReference>
<dbReference type="InterPro" id="IPR016032">
    <property type="entry name" value="Sig_transdc_resp-reg_C-effctor"/>
</dbReference>
<name>A0A0P9EXQ5_9BACL</name>
<dbReference type="GO" id="GO:0000160">
    <property type="term" value="P:phosphorelay signal transduction system"/>
    <property type="evidence" value="ECO:0007669"/>
    <property type="project" value="UniProtKB-KW"/>
</dbReference>
<keyword evidence="5" id="KW-0804">Transcription</keyword>
<keyword evidence="1 6" id="KW-0597">Phosphoprotein</keyword>
<dbReference type="Pfam" id="PF00072">
    <property type="entry name" value="Response_reg"/>
    <property type="match status" value="1"/>
</dbReference>
<dbReference type="Gene3D" id="1.10.10.10">
    <property type="entry name" value="Winged helix-like DNA-binding domain superfamily/Winged helix DNA-binding domain"/>
    <property type="match status" value="1"/>
</dbReference>
<dbReference type="InterPro" id="IPR000792">
    <property type="entry name" value="Tscrpt_reg_LuxR_C"/>
</dbReference>
<dbReference type="GO" id="GO:0006355">
    <property type="term" value="P:regulation of DNA-templated transcription"/>
    <property type="evidence" value="ECO:0007669"/>
    <property type="project" value="InterPro"/>
</dbReference>
<evidence type="ECO:0000256" key="6">
    <source>
        <dbReference type="PROSITE-ProRule" id="PRU00169"/>
    </source>
</evidence>
<dbReference type="InterPro" id="IPR039420">
    <property type="entry name" value="WalR-like"/>
</dbReference>
<dbReference type="PANTHER" id="PTHR43214">
    <property type="entry name" value="TWO-COMPONENT RESPONSE REGULATOR"/>
    <property type="match status" value="1"/>
</dbReference>
<dbReference type="CDD" id="cd06170">
    <property type="entry name" value="LuxR_C_like"/>
    <property type="match status" value="1"/>
</dbReference>
<dbReference type="Pfam" id="PF00196">
    <property type="entry name" value="GerE"/>
    <property type="match status" value="1"/>
</dbReference>
<sequence length="300" mass="31745">MIRVCVADDQRLMREGLRTLLSLEPDFEVVALSENGREAVAVGLSGQVDVILMDIRMPVMDGIAAVRAIREAKSEVRILMLTTYDDHDDVVGALSAGAAGYLLKDMPADEIAEAIRTVYRGGAVLPPPIANTLLDHVQSLSDPSGGLAQDRAAPGGMGGSSEQDGGTPDGMGGSSEQEGATPDGMGGSSEQDGGTPDGMQRDLAQDGVFGRGTDAGYHRNVRGQGKLVSEPALTDREREVLNCLAEGLSNREIASRLYVTEGTVKNHVSSLIAKLELRDRTQVALYAVRHGFGRMDGNLE</sequence>
<dbReference type="PROSITE" id="PS00622">
    <property type="entry name" value="HTH_LUXR_1"/>
    <property type="match status" value="1"/>
</dbReference>
<evidence type="ECO:0000313" key="10">
    <source>
        <dbReference type="EMBL" id="KPV43903.1"/>
    </source>
</evidence>
<evidence type="ECO:0000256" key="4">
    <source>
        <dbReference type="ARBA" id="ARBA00023125"/>
    </source>
</evidence>
<dbReference type="OrthoDB" id="9779069at2"/>
<proteinExistence type="predicted"/>
<dbReference type="Gene3D" id="3.40.50.2300">
    <property type="match status" value="1"/>
</dbReference>
<dbReference type="SMART" id="SM00448">
    <property type="entry name" value="REC"/>
    <property type="match status" value="1"/>
</dbReference>
<evidence type="ECO:0000256" key="2">
    <source>
        <dbReference type="ARBA" id="ARBA00023012"/>
    </source>
</evidence>
<protein>
    <recommendedName>
        <fullName evidence="12">LuxR family transcriptional regulator</fullName>
    </recommendedName>
</protein>
<keyword evidence="4" id="KW-0238">DNA-binding</keyword>
<evidence type="ECO:0000313" key="11">
    <source>
        <dbReference type="Proteomes" id="UP000050482"/>
    </source>
</evidence>
<dbReference type="STRING" id="471514.AN477_10115"/>
<evidence type="ECO:0000256" key="5">
    <source>
        <dbReference type="ARBA" id="ARBA00023163"/>
    </source>
</evidence>
<dbReference type="PANTHER" id="PTHR43214:SF43">
    <property type="entry name" value="TWO-COMPONENT RESPONSE REGULATOR"/>
    <property type="match status" value="1"/>
</dbReference>
<comment type="caution">
    <text evidence="10">The sequence shown here is derived from an EMBL/GenBank/DDBJ whole genome shotgun (WGS) entry which is preliminary data.</text>
</comment>
<evidence type="ECO:0000259" key="9">
    <source>
        <dbReference type="PROSITE" id="PS50110"/>
    </source>
</evidence>
<feature type="modified residue" description="4-aspartylphosphate" evidence="6">
    <location>
        <position position="54"/>
    </location>
</feature>
<organism evidence="10 11">
    <name type="scientific">Alicyclobacillus ferrooxydans</name>
    <dbReference type="NCBI Taxonomy" id="471514"/>
    <lineage>
        <taxon>Bacteria</taxon>
        <taxon>Bacillati</taxon>
        <taxon>Bacillota</taxon>
        <taxon>Bacilli</taxon>
        <taxon>Bacillales</taxon>
        <taxon>Alicyclobacillaceae</taxon>
        <taxon>Alicyclobacillus</taxon>
    </lineage>
</organism>
<dbReference type="SUPFAM" id="SSF46894">
    <property type="entry name" value="C-terminal effector domain of the bipartite response regulators"/>
    <property type="match status" value="1"/>
</dbReference>